<dbReference type="EMBL" id="MSTR01000017">
    <property type="protein sequence ID" value="ONN40994.1"/>
    <property type="molecule type" value="Genomic_DNA"/>
</dbReference>
<accession>A0A1V2UD17</accession>
<dbReference type="STRING" id="53346.A5802_002679"/>
<dbReference type="RefSeq" id="WP_077152034.1">
    <property type="nucleotide sequence ID" value="NZ_CABMMO010000017.1"/>
</dbReference>
<feature type="chain" id="PRO_5038487695" description="DUF5105 domain-containing protein" evidence="1">
    <location>
        <begin position="19"/>
        <end position="359"/>
    </location>
</feature>
<evidence type="ECO:0008006" key="4">
    <source>
        <dbReference type="Google" id="ProtNLM"/>
    </source>
</evidence>
<evidence type="ECO:0000313" key="3">
    <source>
        <dbReference type="Proteomes" id="UP000189299"/>
    </source>
</evidence>
<name>A0A1V2UD17_ENTMU</name>
<protein>
    <recommendedName>
        <fullName evidence="4">DUF5105 domain-containing protein</fullName>
    </recommendedName>
</protein>
<dbReference type="PROSITE" id="PS51257">
    <property type="entry name" value="PROKAR_LIPOPROTEIN"/>
    <property type="match status" value="1"/>
</dbReference>
<proteinExistence type="predicted"/>
<sequence length="359" mass="40426">MKKFVLFLGTVVSVFLLSACGQGNIEMLDFVDVNFKGLDTRGTASYFVDHDRLRSYLNENDKELAFESSNAYYDDKQLEKMLGINLDKNSELSNGDSVKLTLEVDSSKVKNLVGGDKEIVVKGLDEPKKLTTGEAEKHLVVNFNGVSGLGSATIDNTLPDDLRYVQFTLVDDGKFKNGDLAKIDISEDLENRLADRGYLLDDAFDPSFEVKGLDEVAEKATDIVNLDDIKRMIDEEVNRSYKDWSPEKSYGSRFEIKEEGLFYRQFTRNSNDSQFSFNSATNNGNLIKIVSVKRYYGGTENKLNSEFTAIIGYSDLFLDEENKVNVADLVSITDTKDSTYSVESVIQLYEGYGYKRVEE</sequence>
<organism evidence="2 3">
    <name type="scientific">Enterococcus mundtii</name>
    <dbReference type="NCBI Taxonomy" id="53346"/>
    <lineage>
        <taxon>Bacteria</taxon>
        <taxon>Bacillati</taxon>
        <taxon>Bacillota</taxon>
        <taxon>Bacilli</taxon>
        <taxon>Lactobacillales</taxon>
        <taxon>Enterococcaceae</taxon>
        <taxon>Enterococcus</taxon>
    </lineage>
</organism>
<evidence type="ECO:0000256" key="1">
    <source>
        <dbReference type="SAM" id="SignalP"/>
    </source>
</evidence>
<evidence type="ECO:0000313" key="2">
    <source>
        <dbReference type="EMBL" id="ONN40994.1"/>
    </source>
</evidence>
<keyword evidence="1" id="KW-0732">Signal</keyword>
<dbReference type="OrthoDB" id="1654259at2"/>
<dbReference type="AlphaFoldDB" id="A0A1V2UD17"/>
<feature type="signal peptide" evidence="1">
    <location>
        <begin position="1"/>
        <end position="18"/>
    </location>
</feature>
<dbReference type="Proteomes" id="UP000189299">
    <property type="component" value="Unassembled WGS sequence"/>
</dbReference>
<gene>
    <name evidence="2" type="ORF">BTN92_14190</name>
</gene>
<reference evidence="2 3" key="1">
    <citation type="submission" date="2016-12" db="EMBL/GenBank/DDBJ databases">
        <authorList>
            <person name="Song W.-J."/>
            <person name="Kurnit D.M."/>
        </authorList>
    </citation>
    <scope>NUCLEOTIDE SEQUENCE [LARGE SCALE GENOMIC DNA]</scope>
    <source>
        <strain evidence="2 3">CGB1038-1_S1</strain>
    </source>
</reference>
<comment type="caution">
    <text evidence="2">The sequence shown here is derived from an EMBL/GenBank/DDBJ whole genome shotgun (WGS) entry which is preliminary data.</text>
</comment>